<proteinExistence type="predicted"/>
<evidence type="ECO:0000256" key="6">
    <source>
        <dbReference type="SAM" id="Coils"/>
    </source>
</evidence>
<evidence type="ECO:0000313" key="8">
    <source>
        <dbReference type="EnsemblPlants" id="KQL28612"/>
    </source>
</evidence>
<dbReference type="PROSITE" id="PS50066">
    <property type="entry name" value="MADS_BOX_2"/>
    <property type="match status" value="1"/>
</dbReference>
<dbReference type="EnsemblPlants" id="KQL28612">
    <property type="protein sequence ID" value="KQL28612"/>
    <property type="gene ID" value="SETIT_019299mg"/>
</dbReference>
<dbReference type="GO" id="GO:0000981">
    <property type="term" value="F:DNA-binding transcription factor activity, RNA polymerase II-specific"/>
    <property type="evidence" value="ECO:0000318"/>
    <property type="project" value="GO_Central"/>
</dbReference>
<dbReference type="PANTHER" id="PTHR11945">
    <property type="entry name" value="MADS BOX PROTEIN"/>
    <property type="match status" value="1"/>
</dbReference>
<dbReference type="AlphaFoldDB" id="K3YYE9"/>
<dbReference type="InParanoid" id="K3YYE9"/>
<dbReference type="PANTHER" id="PTHR11945:SF570">
    <property type="entry name" value="MADS-BOX TRANSCRIPTION FACTOR FAMILY PROTEIN-RELATED"/>
    <property type="match status" value="1"/>
</dbReference>
<evidence type="ECO:0000259" key="7">
    <source>
        <dbReference type="PROSITE" id="PS50066"/>
    </source>
</evidence>
<organism evidence="8 9">
    <name type="scientific">Setaria italica</name>
    <name type="common">Foxtail millet</name>
    <name type="synonym">Panicum italicum</name>
    <dbReference type="NCBI Taxonomy" id="4555"/>
    <lineage>
        <taxon>Eukaryota</taxon>
        <taxon>Viridiplantae</taxon>
        <taxon>Streptophyta</taxon>
        <taxon>Embryophyta</taxon>
        <taxon>Tracheophyta</taxon>
        <taxon>Spermatophyta</taxon>
        <taxon>Magnoliopsida</taxon>
        <taxon>Liliopsida</taxon>
        <taxon>Poales</taxon>
        <taxon>Poaceae</taxon>
        <taxon>PACMAD clade</taxon>
        <taxon>Panicoideae</taxon>
        <taxon>Panicodae</taxon>
        <taxon>Paniceae</taxon>
        <taxon>Cenchrinae</taxon>
        <taxon>Setaria</taxon>
    </lineage>
</organism>
<dbReference type="STRING" id="4555.K3YYE9"/>
<comment type="subcellular location">
    <subcellularLocation>
        <location evidence="1">Nucleus</location>
    </subcellularLocation>
</comment>
<dbReference type="FunCoup" id="K3YYE9">
    <property type="interactions" value="26"/>
</dbReference>
<dbReference type="SMART" id="SM00432">
    <property type="entry name" value="MADS"/>
    <property type="match status" value="1"/>
</dbReference>
<dbReference type="GO" id="GO:0000978">
    <property type="term" value="F:RNA polymerase II cis-regulatory region sequence-specific DNA binding"/>
    <property type="evidence" value="ECO:0000318"/>
    <property type="project" value="GO_Central"/>
</dbReference>
<reference evidence="8" key="2">
    <citation type="submission" date="2018-08" db="UniProtKB">
        <authorList>
            <consortium name="EnsemblPlants"/>
        </authorList>
    </citation>
    <scope>IDENTIFICATION</scope>
    <source>
        <strain evidence="8">Yugu1</strain>
    </source>
</reference>
<sequence>MAAAAMAKEPEMVAVAEAGGERKRKKTLGRQKIEIKRIKCASATHVCFSKRRNGLYKKATELCVLTGASLAIVVFSPADKPYSLGYPSVHAVLEGYLDPASYVPPTAAEAAALAAAAREYECERERLDKALEAEKRRRIALDAAARAAGVWTGDDDVRLKGMPELVAMLAALERVQAEANMMQRAHEVIAEEAIMMQQCAAAAGAGDAAISAFQFEYPGAGTFTADGAGGAGGSSYYQEAMGAQMMLMGGNVVSHGAHAPLPFAPMLLPPDLPPQPHFNYGSDRYNIAGYGYGYGYDLVDGSNHGAAYEMEGFHGTRTTTTCNFFG</sequence>
<dbReference type="GO" id="GO:0046983">
    <property type="term" value="F:protein dimerization activity"/>
    <property type="evidence" value="ECO:0007669"/>
    <property type="project" value="InterPro"/>
</dbReference>
<dbReference type="InterPro" id="IPR036879">
    <property type="entry name" value="TF_MADSbox_sf"/>
</dbReference>
<feature type="domain" description="MADS-box" evidence="7">
    <location>
        <begin position="28"/>
        <end position="88"/>
    </location>
</feature>
<evidence type="ECO:0000256" key="3">
    <source>
        <dbReference type="ARBA" id="ARBA00023125"/>
    </source>
</evidence>
<dbReference type="InterPro" id="IPR002100">
    <property type="entry name" value="TF_MADSbox"/>
</dbReference>
<dbReference type="Proteomes" id="UP000004995">
    <property type="component" value="Unassembled WGS sequence"/>
</dbReference>
<evidence type="ECO:0000256" key="1">
    <source>
        <dbReference type="ARBA" id="ARBA00004123"/>
    </source>
</evidence>
<dbReference type="eggNOG" id="KOG0014">
    <property type="taxonomic scope" value="Eukaryota"/>
</dbReference>
<dbReference type="Gene3D" id="3.40.1810.10">
    <property type="entry name" value="Transcription factor, MADS-box"/>
    <property type="match status" value="1"/>
</dbReference>
<protein>
    <recommendedName>
        <fullName evidence="7">MADS-box domain-containing protein</fullName>
    </recommendedName>
</protein>
<dbReference type="Pfam" id="PF00319">
    <property type="entry name" value="SRF-TF"/>
    <property type="match status" value="1"/>
</dbReference>
<dbReference type="SUPFAM" id="SSF55455">
    <property type="entry name" value="SRF-like"/>
    <property type="match status" value="1"/>
</dbReference>
<evidence type="ECO:0000256" key="4">
    <source>
        <dbReference type="ARBA" id="ARBA00023163"/>
    </source>
</evidence>
<name>K3YYE9_SETIT</name>
<dbReference type="GO" id="GO:0005634">
    <property type="term" value="C:nucleus"/>
    <property type="evidence" value="ECO:0007669"/>
    <property type="project" value="UniProtKB-SubCell"/>
</dbReference>
<keyword evidence="2" id="KW-0805">Transcription regulation</keyword>
<evidence type="ECO:0000256" key="2">
    <source>
        <dbReference type="ARBA" id="ARBA00023015"/>
    </source>
</evidence>
<keyword evidence="4" id="KW-0804">Transcription</keyword>
<keyword evidence="3" id="KW-0238">DNA-binding</keyword>
<keyword evidence="9" id="KW-1185">Reference proteome</keyword>
<dbReference type="OMA" id="MIMPPPL"/>
<dbReference type="HOGENOM" id="CLU_053053_8_0_1"/>
<dbReference type="EMBL" id="AGNK02000109">
    <property type="status" value="NOT_ANNOTATED_CDS"/>
    <property type="molecule type" value="Genomic_DNA"/>
</dbReference>
<accession>K3YYE9</accession>
<evidence type="ECO:0000256" key="5">
    <source>
        <dbReference type="ARBA" id="ARBA00023242"/>
    </source>
</evidence>
<reference evidence="9" key="1">
    <citation type="journal article" date="2012" name="Nat. Biotechnol.">
        <title>Reference genome sequence of the model plant Setaria.</title>
        <authorList>
            <person name="Bennetzen J.L."/>
            <person name="Schmutz J."/>
            <person name="Wang H."/>
            <person name="Percifield R."/>
            <person name="Hawkins J."/>
            <person name="Pontaroli A.C."/>
            <person name="Estep M."/>
            <person name="Feng L."/>
            <person name="Vaughn J.N."/>
            <person name="Grimwood J."/>
            <person name="Jenkins J."/>
            <person name="Barry K."/>
            <person name="Lindquist E."/>
            <person name="Hellsten U."/>
            <person name="Deshpande S."/>
            <person name="Wang X."/>
            <person name="Wu X."/>
            <person name="Mitros T."/>
            <person name="Triplett J."/>
            <person name="Yang X."/>
            <person name="Ye C.Y."/>
            <person name="Mauro-Herrera M."/>
            <person name="Wang L."/>
            <person name="Li P."/>
            <person name="Sharma M."/>
            <person name="Sharma R."/>
            <person name="Ronald P.C."/>
            <person name="Panaud O."/>
            <person name="Kellogg E.A."/>
            <person name="Brutnell T.P."/>
            <person name="Doust A.N."/>
            <person name="Tuskan G.A."/>
            <person name="Rokhsar D."/>
            <person name="Devos K.M."/>
        </authorList>
    </citation>
    <scope>NUCLEOTIDE SEQUENCE [LARGE SCALE GENOMIC DNA]</scope>
    <source>
        <strain evidence="9">cv. Yugu1</strain>
    </source>
</reference>
<feature type="coiled-coil region" evidence="6">
    <location>
        <begin position="110"/>
        <end position="137"/>
    </location>
</feature>
<evidence type="ECO:0000313" key="9">
    <source>
        <dbReference type="Proteomes" id="UP000004995"/>
    </source>
</evidence>
<dbReference type="PRINTS" id="PR00404">
    <property type="entry name" value="MADSDOMAIN"/>
</dbReference>
<keyword evidence="5" id="KW-0539">Nucleus</keyword>
<keyword evidence="6" id="KW-0175">Coiled coil</keyword>
<dbReference type="GO" id="GO:0006357">
    <property type="term" value="P:regulation of transcription by RNA polymerase II"/>
    <property type="evidence" value="ECO:0000318"/>
    <property type="project" value="GO_Central"/>
</dbReference>
<dbReference type="Gramene" id="KQL28612">
    <property type="protein sequence ID" value="KQL28612"/>
    <property type="gene ID" value="SETIT_019299mg"/>
</dbReference>
<gene>
    <name evidence="8" type="primary">LOC101759648</name>
</gene>